<dbReference type="InterPro" id="IPR032124">
    <property type="entry name" value="Phage_F116_holin"/>
</dbReference>
<keyword evidence="1" id="KW-0175">Coiled coil</keyword>
<name>A0A833U0C5_ACIBZ</name>
<sequence length="111" mass="12348">MNKKIIAPKGVFYCQKLGGSMSETQGAIEASAVAITQKVTLASGTTSFFAFLAKVDVIAWAGLCVALIGLFIQLYFAIAKNRREKAEHEMRKEEHLLRVKKLREECNVKQD</sequence>
<keyword evidence="2" id="KW-1133">Transmembrane helix</keyword>
<evidence type="ECO:0008006" key="5">
    <source>
        <dbReference type="Google" id="ProtNLM"/>
    </source>
</evidence>
<keyword evidence="2" id="KW-0812">Transmembrane</keyword>
<dbReference type="Pfam" id="PF16082">
    <property type="entry name" value="Phage_holin_2_4"/>
    <property type="match status" value="1"/>
</dbReference>
<protein>
    <recommendedName>
        <fullName evidence="5">Holin</fullName>
    </recommendedName>
</protein>
<gene>
    <name evidence="3" type="ORF">GAK29_00862</name>
</gene>
<evidence type="ECO:0000313" key="4">
    <source>
        <dbReference type="Proteomes" id="UP000490535"/>
    </source>
</evidence>
<proteinExistence type="predicted"/>
<organism evidence="3 4">
    <name type="scientific">Acinetobacter bereziniae</name>
    <name type="common">Acinetobacter genomosp. 10</name>
    <dbReference type="NCBI Taxonomy" id="106648"/>
    <lineage>
        <taxon>Bacteria</taxon>
        <taxon>Pseudomonadati</taxon>
        <taxon>Pseudomonadota</taxon>
        <taxon>Gammaproteobacteria</taxon>
        <taxon>Moraxellales</taxon>
        <taxon>Moraxellaceae</taxon>
        <taxon>Acinetobacter</taxon>
    </lineage>
</organism>
<evidence type="ECO:0000256" key="1">
    <source>
        <dbReference type="SAM" id="Coils"/>
    </source>
</evidence>
<accession>A0A833U0C5</accession>
<dbReference type="Proteomes" id="UP000490535">
    <property type="component" value="Unassembled WGS sequence"/>
</dbReference>
<dbReference type="EMBL" id="WNDP01000014">
    <property type="protein sequence ID" value="KAF1027056.1"/>
    <property type="molecule type" value="Genomic_DNA"/>
</dbReference>
<evidence type="ECO:0000313" key="3">
    <source>
        <dbReference type="EMBL" id="KAF1027056.1"/>
    </source>
</evidence>
<comment type="caution">
    <text evidence="3">The sequence shown here is derived from an EMBL/GenBank/DDBJ whole genome shotgun (WGS) entry which is preliminary data.</text>
</comment>
<keyword evidence="2" id="KW-0472">Membrane</keyword>
<evidence type="ECO:0000256" key="2">
    <source>
        <dbReference type="SAM" id="Phobius"/>
    </source>
</evidence>
<feature type="transmembrane region" description="Helical" evidence="2">
    <location>
        <begin position="57"/>
        <end position="78"/>
    </location>
</feature>
<feature type="coiled-coil region" evidence="1">
    <location>
        <begin position="76"/>
        <end position="105"/>
    </location>
</feature>
<dbReference type="AlphaFoldDB" id="A0A833U0C5"/>
<reference evidence="4" key="1">
    <citation type="journal article" date="2020" name="MBio">
        <title>Horizontal gene transfer to a defensive symbiont with a reduced genome amongst a multipartite beetle microbiome.</title>
        <authorList>
            <person name="Waterworth S.C."/>
            <person name="Florez L.V."/>
            <person name="Rees E.R."/>
            <person name="Hertweck C."/>
            <person name="Kaltenpoth M."/>
            <person name="Kwan J.C."/>
        </authorList>
    </citation>
    <scope>NUCLEOTIDE SEQUENCE [LARGE SCALE GENOMIC DNA]</scope>
</reference>